<evidence type="ECO:0000313" key="3">
    <source>
        <dbReference type="Proteomes" id="UP000242792"/>
    </source>
</evidence>
<reference evidence="2 3" key="1">
    <citation type="submission" date="2017-03" db="EMBL/GenBank/DDBJ databases">
        <title>Rapid Whole Genome Sequencing of Comamonas kerstersii Causing Continuous ambulatory Peritoneal Dialysis-Associated Peritonitis.</title>
        <authorList>
            <person name="Zheng B."/>
        </authorList>
    </citation>
    <scope>NUCLEOTIDE SEQUENCE [LARGE SCALE GENOMIC DNA]</scope>
    <source>
        <strain evidence="2 3">8943</strain>
    </source>
</reference>
<dbReference type="RefSeq" id="WP_080025124.1">
    <property type="nucleotide sequence ID" value="NZ_CP020121.1"/>
</dbReference>
<evidence type="ECO:0000313" key="2">
    <source>
        <dbReference type="EMBL" id="AQZ96926.1"/>
    </source>
</evidence>
<dbReference type="Pfam" id="PF18753">
    <property type="entry name" value="Nmad2"/>
    <property type="match status" value="1"/>
</dbReference>
<proteinExistence type="predicted"/>
<dbReference type="OrthoDB" id="2080678at2"/>
<name>A0A1V0BAG0_9BURK</name>
<feature type="domain" description="Nucleotide modification associated" evidence="1">
    <location>
        <begin position="1"/>
        <end position="205"/>
    </location>
</feature>
<sequence>MTRIHSYVVRYDSGFAPNPFYGYCTLATCKPSIRKGAVIGDWVVGSGSNDRSIKRGGYLVYAMRVTETMTFDEYEVDPRFESKKPYRNGSRKQSCGDNIYFRAASVAAWQQRDSFHSRPDGSLNPKHVARDTGVNRVLVSNDFVYFGGEGPAFPKDLIDQQGRALCKKGIGLTTFDDPQLIRKLELWVRSLNVSGYQGAPFEWLTLRR</sequence>
<accession>A0A1V0BAG0</accession>
<dbReference type="EMBL" id="CP020121">
    <property type="protein sequence ID" value="AQZ96926.1"/>
    <property type="molecule type" value="Genomic_DNA"/>
</dbReference>
<gene>
    <name evidence="2" type="ORF">B5M06_00180</name>
</gene>
<dbReference type="AlphaFoldDB" id="A0A1V0BAG0"/>
<dbReference type="InterPro" id="IPR041180">
    <property type="entry name" value="Nmad2"/>
</dbReference>
<dbReference type="GeneID" id="83037732"/>
<evidence type="ECO:0000259" key="1">
    <source>
        <dbReference type="Pfam" id="PF18753"/>
    </source>
</evidence>
<dbReference type="KEGG" id="cke:B5M06_00180"/>
<organism evidence="2 3">
    <name type="scientific">Comamonas kerstersii</name>
    <dbReference type="NCBI Taxonomy" id="225992"/>
    <lineage>
        <taxon>Bacteria</taxon>
        <taxon>Pseudomonadati</taxon>
        <taxon>Pseudomonadota</taxon>
        <taxon>Betaproteobacteria</taxon>
        <taxon>Burkholderiales</taxon>
        <taxon>Comamonadaceae</taxon>
        <taxon>Comamonas</taxon>
    </lineage>
</organism>
<dbReference type="Proteomes" id="UP000242792">
    <property type="component" value="Chromosome"/>
</dbReference>
<protein>
    <recommendedName>
        <fullName evidence="1">Nucleotide modification associated domain-containing protein</fullName>
    </recommendedName>
</protein>